<evidence type="ECO:0000256" key="5">
    <source>
        <dbReference type="ARBA" id="ARBA00023136"/>
    </source>
</evidence>
<evidence type="ECO:0000256" key="6">
    <source>
        <dbReference type="RuleBase" id="RU004914"/>
    </source>
</evidence>
<accession>V4AXR0</accession>
<comment type="subcellular location">
    <subcellularLocation>
        <location evidence="1">Membrane</location>
        <topology evidence="1">Multi-pass membrane protein</topology>
    </subcellularLocation>
</comment>
<dbReference type="EMBL" id="KB201262">
    <property type="protein sequence ID" value="ESO98376.1"/>
    <property type="molecule type" value="Genomic_DNA"/>
</dbReference>
<keyword evidence="3 6" id="KW-0812">Transmembrane</keyword>
<evidence type="ECO:0000256" key="1">
    <source>
        <dbReference type="ARBA" id="ARBA00004141"/>
    </source>
</evidence>
<feature type="transmembrane region" description="Helical" evidence="6">
    <location>
        <begin position="208"/>
        <end position="230"/>
    </location>
</feature>
<dbReference type="HOGENOM" id="CLU_012893_1_3_1"/>
<dbReference type="KEGG" id="lgi:LOTGIDRAFT_159181"/>
<dbReference type="PANTHER" id="PTHR11206">
    <property type="entry name" value="MULTIDRUG RESISTANCE PROTEIN"/>
    <property type="match status" value="1"/>
</dbReference>
<evidence type="ECO:0000313" key="7">
    <source>
        <dbReference type="EMBL" id="ESO98376.1"/>
    </source>
</evidence>
<dbReference type="GO" id="GO:0015297">
    <property type="term" value="F:antiporter activity"/>
    <property type="evidence" value="ECO:0007669"/>
    <property type="project" value="InterPro"/>
</dbReference>
<dbReference type="GeneID" id="20237982"/>
<sequence length="659" mass="73497">MGSIEVETLETISRELGEDGDRRFSQTTTFLKSDMKTNCFLRLYRHVFPRGYKSEFKILFKLSWPTVLVQLFEQALFIISLMFCGHLGKQQLDGVALALTLINVAGCSILQGLAAGCETLFSQTFGSKNKMKVGIILQQSILILGIVCFPCWAFLLNVDHILISVGQLEDVSRNALQYAMWFIPGIPGYALCMILTRYLRAQSIVIPSFVCSFLSTIMTAVYHGILVYWWQLGIRGAGLGLSLGFWTNGLLHILYIKVTKLYKTTWPGISWHCLEDWKLYMSLAFPGMLMLCLEWWSFEVLVFFAGMLGATSLAAHSIIYQMAAMAFMAPMGLAQAGCVRVGNLLGEGQHQLALTSAHVVITCTFGVAIFDAVIICSFRNYIPLAFTSDIDVIKLTSSLLLILSVFHFIDAAEGVVGGVLRGVGRQKFGAVINLIAYYIIGIPAAFCLMFLTTIDVAGAWWGICCGSFFQCVAFFIRISRLNWVEEAQLASMRAGISKSKTQGVSDEMFSDEEGLIETDQLLLTDSVSDSLNSSDTQSLVLEKQHKKHLILLRLIPVTCCVLVFIVGLLLHLFLHEPSSCYTIDGNKFNLTFLQDLLSDPEGHNLTRSQITMLNQTYYFEVNHFRNSSYLYCPNGDTFTSPSEYNETRLFQSLHPNPVG</sequence>
<dbReference type="Pfam" id="PF01554">
    <property type="entry name" value="MatE"/>
    <property type="match status" value="2"/>
</dbReference>
<feature type="transmembrane region" description="Helical" evidence="6">
    <location>
        <begin position="351"/>
        <end position="375"/>
    </location>
</feature>
<protein>
    <recommendedName>
        <fullName evidence="6">Multidrug and toxin extrusion protein</fullName>
    </recommendedName>
</protein>
<dbReference type="GO" id="GO:1990961">
    <property type="term" value="P:xenobiotic detoxification by transmembrane export across the plasma membrane"/>
    <property type="evidence" value="ECO:0007669"/>
    <property type="project" value="InterPro"/>
</dbReference>
<dbReference type="AlphaFoldDB" id="V4AXR0"/>
<feature type="transmembrane region" description="Helical" evidence="6">
    <location>
        <begin position="550"/>
        <end position="574"/>
    </location>
</feature>
<evidence type="ECO:0000313" key="8">
    <source>
        <dbReference type="Proteomes" id="UP000030746"/>
    </source>
</evidence>
<dbReference type="CDD" id="cd13132">
    <property type="entry name" value="MATE_eukaryotic"/>
    <property type="match status" value="1"/>
</dbReference>
<proteinExistence type="inferred from homology"/>
<feature type="transmembrane region" description="Helical" evidence="6">
    <location>
        <begin position="428"/>
        <end position="451"/>
    </location>
</feature>
<feature type="transmembrane region" description="Helical" evidence="6">
    <location>
        <begin position="318"/>
        <end position="339"/>
    </location>
</feature>
<dbReference type="CTD" id="20237982"/>
<feature type="transmembrane region" description="Helical" evidence="6">
    <location>
        <begin position="236"/>
        <end position="256"/>
    </location>
</feature>
<dbReference type="InterPro" id="IPR045069">
    <property type="entry name" value="MATE_euk"/>
</dbReference>
<feature type="transmembrane region" description="Helical" evidence="6">
    <location>
        <begin position="457"/>
        <end position="476"/>
    </location>
</feature>
<dbReference type="NCBIfam" id="TIGR00797">
    <property type="entry name" value="matE"/>
    <property type="match status" value="1"/>
</dbReference>
<reference evidence="7 8" key="1">
    <citation type="journal article" date="2013" name="Nature">
        <title>Insights into bilaterian evolution from three spiralian genomes.</title>
        <authorList>
            <person name="Simakov O."/>
            <person name="Marletaz F."/>
            <person name="Cho S.J."/>
            <person name="Edsinger-Gonzales E."/>
            <person name="Havlak P."/>
            <person name="Hellsten U."/>
            <person name="Kuo D.H."/>
            <person name="Larsson T."/>
            <person name="Lv J."/>
            <person name="Arendt D."/>
            <person name="Savage R."/>
            <person name="Osoegawa K."/>
            <person name="de Jong P."/>
            <person name="Grimwood J."/>
            <person name="Chapman J.A."/>
            <person name="Shapiro H."/>
            <person name="Aerts A."/>
            <person name="Otillar R.P."/>
            <person name="Terry A.Y."/>
            <person name="Boore J.L."/>
            <person name="Grigoriev I.V."/>
            <person name="Lindberg D.R."/>
            <person name="Seaver E.C."/>
            <person name="Weisblat D.A."/>
            <person name="Putnam N.H."/>
            <person name="Rokhsar D.S."/>
        </authorList>
    </citation>
    <scope>NUCLEOTIDE SEQUENCE [LARGE SCALE GENOMIC DNA]</scope>
</reference>
<keyword evidence="4 6" id="KW-1133">Transmembrane helix</keyword>
<comment type="similarity">
    <text evidence="2 6">Belongs to the multi antimicrobial extrusion (MATE) (TC 2.A.66.1) family.</text>
</comment>
<gene>
    <name evidence="7" type="ORF">LOTGIDRAFT_159181</name>
</gene>
<feature type="transmembrane region" description="Helical" evidence="6">
    <location>
        <begin position="395"/>
        <end position="416"/>
    </location>
</feature>
<feature type="transmembrane region" description="Helical" evidence="6">
    <location>
        <begin position="95"/>
        <end position="121"/>
    </location>
</feature>
<evidence type="ECO:0000256" key="3">
    <source>
        <dbReference type="ARBA" id="ARBA00022692"/>
    </source>
</evidence>
<name>V4AXR0_LOTGI</name>
<feature type="transmembrane region" description="Helical" evidence="6">
    <location>
        <begin position="133"/>
        <end position="155"/>
    </location>
</feature>
<dbReference type="OrthoDB" id="6111737at2759"/>
<dbReference type="InterPro" id="IPR002528">
    <property type="entry name" value="MATE_fam"/>
</dbReference>
<dbReference type="STRING" id="225164.V4AXR0"/>
<dbReference type="GO" id="GO:0042910">
    <property type="term" value="F:xenobiotic transmembrane transporter activity"/>
    <property type="evidence" value="ECO:0007669"/>
    <property type="project" value="InterPro"/>
</dbReference>
<evidence type="ECO:0000256" key="4">
    <source>
        <dbReference type="ARBA" id="ARBA00022989"/>
    </source>
</evidence>
<feature type="transmembrane region" description="Helical" evidence="6">
    <location>
        <begin position="175"/>
        <end position="196"/>
    </location>
</feature>
<dbReference type="GO" id="GO:0016020">
    <property type="term" value="C:membrane"/>
    <property type="evidence" value="ECO:0007669"/>
    <property type="project" value="UniProtKB-SubCell"/>
</dbReference>
<keyword evidence="8" id="KW-1185">Reference proteome</keyword>
<dbReference type="RefSeq" id="XP_009051070.1">
    <property type="nucleotide sequence ID" value="XM_009052822.1"/>
</dbReference>
<keyword evidence="5 6" id="KW-0472">Membrane</keyword>
<evidence type="ECO:0000256" key="2">
    <source>
        <dbReference type="ARBA" id="ARBA00010199"/>
    </source>
</evidence>
<dbReference type="Proteomes" id="UP000030746">
    <property type="component" value="Unassembled WGS sequence"/>
</dbReference>
<feature type="transmembrane region" description="Helical" evidence="6">
    <location>
        <begin position="62"/>
        <end position="83"/>
    </location>
</feature>
<dbReference type="OMA" id="WFFVWKL"/>
<organism evidence="7 8">
    <name type="scientific">Lottia gigantea</name>
    <name type="common">Giant owl limpet</name>
    <dbReference type="NCBI Taxonomy" id="225164"/>
    <lineage>
        <taxon>Eukaryota</taxon>
        <taxon>Metazoa</taxon>
        <taxon>Spiralia</taxon>
        <taxon>Lophotrochozoa</taxon>
        <taxon>Mollusca</taxon>
        <taxon>Gastropoda</taxon>
        <taxon>Patellogastropoda</taxon>
        <taxon>Lottioidea</taxon>
        <taxon>Lottiidae</taxon>
        <taxon>Lottia</taxon>
    </lineage>
</organism>